<dbReference type="Pfam" id="PF13521">
    <property type="entry name" value="AAA_28"/>
    <property type="match status" value="1"/>
</dbReference>
<dbReference type="Gene3D" id="3.40.50.300">
    <property type="entry name" value="P-loop containing nucleotide triphosphate hydrolases"/>
    <property type="match status" value="1"/>
</dbReference>
<keyword evidence="3" id="KW-1185">Reference proteome</keyword>
<accession>A0ABR1RBM8</accession>
<comment type="caution">
    <text evidence="2">The sequence shown here is derived from an EMBL/GenBank/DDBJ whole genome shotgun (WGS) entry which is preliminary data.</text>
</comment>
<dbReference type="InterPro" id="IPR027417">
    <property type="entry name" value="P-loop_NTPase"/>
</dbReference>
<name>A0ABR1RBM8_9PEZI</name>
<reference evidence="2 3" key="1">
    <citation type="submission" date="2023-01" db="EMBL/GenBank/DDBJ databases">
        <title>Analysis of 21 Apiospora genomes using comparative genomics revels a genus with tremendous synthesis potential of carbohydrate active enzymes and secondary metabolites.</title>
        <authorList>
            <person name="Sorensen T."/>
        </authorList>
    </citation>
    <scope>NUCLEOTIDE SEQUENCE [LARGE SCALE GENOMIC DNA]</scope>
    <source>
        <strain evidence="2 3">CBS 20057</strain>
    </source>
</reference>
<organism evidence="2 3">
    <name type="scientific">Apiospora marii</name>
    <dbReference type="NCBI Taxonomy" id="335849"/>
    <lineage>
        <taxon>Eukaryota</taxon>
        <taxon>Fungi</taxon>
        <taxon>Dikarya</taxon>
        <taxon>Ascomycota</taxon>
        <taxon>Pezizomycotina</taxon>
        <taxon>Sordariomycetes</taxon>
        <taxon>Xylariomycetidae</taxon>
        <taxon>Amphisphaeriales</taxon>
        <taxon>Apiosporaceae</taxon>
        <taxon>Apiospora</taxon>
    </lineage>
</organism>
<protein>
    <recommendedName>
        <fullName evidence="1">NadR/Ttd14 AAA domain-containing protein</fullName>
    </recommendedName>
</protein>
<dbReference type="EMBL" id="JAQQWI010000016">
    <property type="protein sequence ID" value="KAK8007979.1"/>
    <property type="molecule type" value="Genomic_DNA"/>
</dbReference>
<evidence type="ECO:0000259" key="1">
    <source>
        <dbReference type="Pfam" id="PF13521"/>
    </source>
</evidence>
<feature type="domain" description="NadR/Ttd14 AAA" evidence="1">
    <location>
        <begin position="9"/>
        <end position="199"/>
    </location>
</feature>
<sequence length="224" mass="24798">MQSPPPPIIYIIGAQSTGKSTLVDALEAHFRQDSSSSSLPKPIVIREVARAVLREHHYTAQDIRDSPTRALELQRLILAAQADAERKAAIVSDSTKSHPWLISDRSAIDPVVYAWQYVGPEAARALIGSANWQDMRDRMAASLVVVCEAGVDWLTDDGVRLMPTGRDEWAKTHEVFCQVLEEAQVRYVVLPCGLGRTEERVEFVLREFGTARCMVGKDAASLSQ</sequence>
<evidence type="ECO:0000313" key="3">
    <source>
        <dbReference type="Proteomes" id="UP001396898"/>
    </source>
</evidence>
<dbReference type="Proteomes" id="UP001396898">
    <property type="component" value="Unassembled WGS sequence"/>
</dbReference>
<dbReference type="InterPro" id="IPR038727">
    <property type="entry name" value="NadR/Ttd14_AAA_dom"/>
</dbReference>
<gene>
    <name evidence="2" type="ORF">PG991_010530</name>
</gene>
<proteinExistence type="predicted"/>
<dbReference type="SUPFAM" id="SSF52540">
    <property type="entry name" value="P-loop containing nucleoside triphosphate hydrolases"/>
    <property type="match status" value="1"/>
</dbReference>
<evidence type="ECO:0000313" key="2">
    <source>
        <dbReference type="EMBL" id="KAK8007979.1"/>
    </source>
</evidence>